<dbReference type="EC" id="3.5.1.28" evidence="3"/>
<dbReference type="SUPFAM" id="SSF55846">
    <property type="entry name" value="N-acetylmuramoyl-L-alanine amidase-like"/>
    <property type="match status" value="1"/>
</dbReference>
<keyword evidence="5" id="KW-0961">Cell wall biogenesis/degradation</keyword>
<evidence type="ECO:0000259" key="6">
    <source>
        <dbReference type="SMART" id="SM00644"/>
    </source>
</evidence>
<dbReference type="GO" id="GO:0019867">
    <property type="term" value="C:outer membrane"/>
    <property type="evidence" value="ECO:0007669"/>
    <property type="project" value="TreeGrafter"/>
</dbReference>
<dbReference type="PANTHER" id="PTHR30417">
    <property type="entry name" value="N-ACETYLMURAMOYL-L-ALANINE AMIDASE AMID"/>
    <property type="match status" value="1"/>
</dbReference>
<comment type="caution">
    <text evidence="7">The sequence shown here is derived from an EMBL/GenBank/DDBJ whole genome shotgun (WGS) entry which is preliminary data.</text>
</comment>
<dbReference type="Pfam" id="PF01510">
    <property type="entry name" value="Amidase_2"/>
    <property type="match status" value="1"/>
</dbReference>
<dbReference type="GO" id="GO:0009254">
    <property type="term" value="P:peptidoglycan turnover"/>
    <property type="evidence" value="ECO:0007669"/>
    <property type="project" value="TreeGrafter"/>
</dbReference>
<dbReference type="Proteomes" id="UP000092247">
    <property type="component" value="Unassembled WGS sequence"/>
</dbReference>
<dbReference type="InterPro" id="IPR036365">
    <property type="entry name" value="PGBD-like_sf"/>
</dbReference>
<comment type="similarity">
    <text evidence="2">Belongs to the N-acetylmuramoyl-L-alanine amidase 2 family.</text>
</comment>
<reference evidence="7 8" key="1">
    <citation type="submission" date="2016-06" db="EMBL/GenBank/DDBJ databases">
        <authorList>
            <person name="Kjaerup R.B."/>
            <person name="Dalgaard T.S."/>
            <person name="Juul-Madsen H.R."/>
        </authorList>
    </citation>
    <scope>NUCLEOTIDE SEQUENCE [LARGE SCALE GENOMIC DNA]</scope>
    <source>
        <strain evidence="7 8">GCSL-Mp3</strain>
    </source>
</reference>
<organism evidence="7 8">
    <name type="scientific">Morganella psychrotolerans</name>
    <dbReference type="NCBI Taxonomy" id="368603"/>
    <lineage>
        <taxon>Bacteria</taxon>
        <taxon>Pseudomonadati</taxon>
        <taxon>Pseudomonadota</taxon>
        <taxon>Gammaproteobacteria</taxon>
        <taxon>Enterobacterales</taxon>
        <taxon>Morganellaceae</taxon>
        <taxon>Morganella</taxon>
    </lineage>
</organism>
<dbReference type="Pfam" id="PF01471">
    <property type="entry name" value="PG_binding_1"/>
    <property type="match status" value="1"/>
</dbReference>
<dbReference type="STRING" id="368603.AYY16_06120"/>
<dbReference type="SMART" id="SM00644">
    <property type="entry name" value="Ami_2"/>
    <property type="match status" value="1"/>
</dbReference>
<dbReference type="InterPro" id="IPR002502">
    <property type="entry name" value="Amidase_domain"/>
</dbReference>
<dbReference type="SUPFAM" id="SSF47090">
    <property type="entry name" value="PGBD-like"/>
    <property type="match status" value="1"/>
</dbReference>
<evidence type="ECO:0000313" key="8">
    <source>
        <dbReference type="Proteomes" id="UP000092247"/>
    </source>
</evidence>
<evidence type="ECO:0000256" key="1">
    <source>
        <dbReference type="ARBA" id="ARBA00001561"/>
    </source>
</evidence>
<dbReference type="Gene3D" id="3.40.80.10">
    <property type="entry name" value="Peptidoglycan recognition protein-like"/>
    <property type="match status" value="1"/>
</dbReference>
<evidence type="ECO:0000256" key="3">
    <source>
        <dbReference type="ARBA" id="ARBA00011901"/>
    </source>
</evidence>
<evidence type="ECO:0000313" key="7">
    <source>
        <dbReference type="EMBL" id="OBU11621.1"/>
    </source>
</evidence>
<keyword evidence="4" id="KW-0378">Hydrolase</keyword>
<dbReference type="EMBL" id="LZEX01000001">
    <property type="protein sequence ID" value="OBU11621.1"/>
    <property type="molecule type" value="Genomic_DNA"/>
</dbReference>
<sequence>MWRYVCLVCALVLTGCSNQSHFIDRGDFIVDPRNIKEPWLSKPNNYLVFHYTALNDEASLRVLTAGGVSVQYLVPTIPVQRDGKPVVIQLIPEGSEAWHAGKSYWRGDTSLNKNSIGVEIVNLGVEKLSVGQRWLPYQTAQIDLIVKLAQDVIARHNIRPENVVGHSDIAPQRKLDPGPMFPWEYLAKRGIGAWPETRDVQRFLAGRHPSDKINVRELQQALKQYGYDIAVTGKMDGKTRNVIKAFQMHFRSDKVNGAADADTLARAKALIYRYGSK</sequence>
<dbReference type="InterPro" id="IPR002477">
    <property type="entry name" value="Peptidoglycan-bd-like"/>
</dbReference>
<proteinExistence type="inferred from homology"/>
<dbReference type="InterPro" id="IPR036505">
    <property type="entry name" value="Amidase/PGRP_sf"/>
</dbReference>
<evidence type="ECO:0000256" key="5">
    <source>
        <dbReference type="ARBA" id="ARBA00023316"/>
    </source>
</evidence>
<dbReference type="RefSeq" id="WP_067421028.1">
    <property type="nucleotide sequence ID" value="NZ_LZEX01000001.1"/>
</dbReference>
<dbReference type="GO" id="GO:0009253">
    <property type="term" value="P:peptidoglycan catabolic process"/>
    <property type="evidence" value="ECO:0007669"/>
    <property type="project" value="InterPro"/>
</dbReference>
<dbReference type="CDD" id="cd06583">
    <property type="entry name" value="PGRP"/>
    <property type="match status" value="1"/>
</dbReference>
<dbReference type="InterPro" id="IPR036366">
    <property type="entry name" value="PGBDSf"/>
</dbReference>
<gene>
    <name evidence="7" type="ORF">AYY17_02575</name>
</gene>
<dbReference type="FunFam" id="3.40.80.10:FF:000003">
    <property type="entry name" value="N-acetylmuramoyl-L-alanine amidase"/>
    <property type="match status" value="1"/>
</dbReference>
<feature type="domain" description="N-acetylmuramoyl-L-alanine amidase" evidence="6">
    <location>
        <begin position="35"/>
        <end position="178"/>
    </location>
</feature>
<dbReference type="PROSITE" id="PS51257">
    <property type="entry name" value="PROKAR_LIPOPROTEIN"/>
    <property type="match status" value="1"/>
</dbReference>
<protein>
    <recommendedName>
        <fullName evidence="3">N-acetylmuramoyl-L-alanine amidase</fullName>
        <ecNumber evidence="3">3.5.1.28</ecNumber>
    </recommendedName>
</protein>
<dbReference type="InterPro" id="IPR051206">
    <property type="entry name" value="NAMLAA_amidase_2"/>
</dbReference>
<dbReference type="GO" id="GO:0008745">
    <property type="term" value="F:N-acetylmuramoyl-L-alanine amidase activity"/>
    <property type="evidence" value="ECO:0007669"/>
    <property type="project" value="UniProtKB-EC"/>
</dbReference>
<dbReference type="Gene3D" id="1.10.101.10">
    <property type="entry name" value="PGBD-like superfamily/PGBD"/>
    <property type="match status" value="1"/>
</dbReference>
<name>A0A1B8HQT3_9GAMM</name>
<accession>A0A1B8HQT3</accession>
<evidence type="ECO:0000256" key="4">
    <source>
        <dbReference type="ARBA" id="ARBA00022801"/>
    </source>
</evidence>
<dbReference type="GO" id="GO:0071555">
    <property type="term" value="P:cell wall organization"/>
    <property type="evidence" value="ECO:0007669"/>
    <property type="project" value="UniProtKB-KW"/>
</dbReference>
<dbReference type="AlphaFoldDB" id="A0A1B8HQT3"/>
<dbReference type="PANTHER" id="PTHR30417:SF1">
    <property type="entry name" value="N-ACETYLMURAMOYL-L-ALANINE AMIDASE AMID"/>
    <property type="match status" value="1"/>
</dbReference>
<evidence type="ECO:0000256" key="2">
    <source>
        <dbReference type="ARBA" id="ARBA00007553"/>
    </source>
</evidence>
<comment type="catalytic activity">
    <reaction evidence="1">
        <text>Hydrolyzes the link between N-acetylmuramoyl residues and L-amino acid residues in certain cell-wall glycopeptides.</text>
        <dbReference type="EC" id="3.5.1.28"/>
    </reaction>
</comment>